<dbReference type="GO" id="GO:0005737">
    <property type="term" value="C:cytoplasm"/>
    <property type="evidence" value="ECO:0007669"/>
    <property type="project" value="UniProtKB-SubCell"/>
</dbReference>
<name>A0A0L0NU35_CANAR</name>
<protein>
    <recommendedName>
        <fullName evidence="8">Importin N-terminal domain-containing protein</fullName>
    </recommendedName>
</protein>
<dbReference type="GO" id="GO:0031267">
    <property type="term" value="F:small GTPase binding"/>
    <property type="evidence" value="ECO:0007669"/>
    <property type="project" value="InterPro"/>
</dbReference>
<evidence type="ECO:0000313" key="10">
    <source>
        <dbReference type="Proteomes" id="UP000037122"/>
    </source>
</evidence>
<feature type="compositionally biased region" description="Acidic residues" evidence="7">
    <location>
        <begin position="384"/>
        <end position="401"/>
    </location>
</feature>
<dbReference type="Proteomes" id="UP000037122">
    <property type="component" value="Unassembled WGS sequence"/>
</dbReference>
<dbReference type="AlphaFoldDB" id="A0A0L0NU35"/>
<feature type="domain" description="Importin N-terminal" evidence="8">
    <location>
        <begin position="30"/>
        <end position="112"/>
    </location>
</feature>
<evidence type="ECO:0000256" key="1">
    <source>
        <dbReference type="ARBA" id="ARBA00004496"/>
    </source>
</evidence>
<dbReference type="PROSITE" id="PS50077">
    <property type="entry name" value="HEAT_REPEAT"/>
    <property type="match status" value="1"/>
</dbReference>
<evidence type="ECO:0000256" key="7">
    <source>
        <dbReference type="SAM" id="MobiDB-lite"/>
    </source>
</evidence>
<evidence type="ECO:0000256" key="4">
    <source>
        <dbReference type="ARBA" id="ARBA00022737"/>
    </source>
</evidence>
<dbReference type="Pfam" id="PF13513">
    <property type="entry name" value="HEAT_EZ"/>
    <property type="match status" value="1"/>
</dbReference>
<dbReference type="InterPro" id="IPR001494">
    <property type="entry name" value="Importin-beta_N"/>
</dbReference>
<gene>
    <name evidence="9" type="ORF">QG37_06090</name>
</gene>
<feature type="compositionally biased region" description="Acidic residues" evidence="7">
    <location>
        <begin position="362"/>
        <end position="372"/>
    </location>
</feature>
<dbReference type="GO" id="GO:0005634">
    <property type="term" value="C:nucleus"/>
    <property type="evidence" value="ECO:0007669"/>
    <property type="project" value="UniProtKB-ARBA"/>
</dbReference>
<dbReference type="PROSITE" id="PS50166">
    <property type="entry name" value="IMPORTIN_B_NT"/>
    <property type="match status" value="1"/>
</dbReference>
<dbReference type="GO" id="GO:0006606">
    <property type="term" value="P:protein import into nucleus"/>
    <property type="evidence" value="ECO:0007669"/>
    <property type="project" value="InterPro"/>
</dbReference>
<accession>A0A0L0NU35</accession>
<organism evidence="9 10">
    <name type="scientific">Candidozyma auris</name>
    <name type="common">Yeast</name>
    <name type="synonym">Candida auris</name>
    <dbReference type="NCBI Taxonomy" id="498019"/>
    <lineage>
        <taxon>Eukaryota</taxon>
        <taxon>Fungi</taxon>
        <taxon>Dikarya</taxon>
        <taxon>Ascomycota</taxon>
        <taxon>Saccharomycotina</taxon>
        <taxon>Pichiomycetes</taxon>
        <taxon>Metschnikowiaceae</taxon>
        <taxon>Candidozyma</taxon>
    </lineage>
</organism>
<keyword evidence="4" id="KW-0677">Repeat</keyword>
<dbReference type="VEuPathDB" id="FungiDB:CJJ07_000195"/>
<dbReference type="InterPro" id="IPR040122">
    <property type="entry name" value="Importin_beta"/>
</dbReference>
<evidence type="ECO:0000259" key="8">
    <source>
        <dbReference type="PROSITE" id="PS50166"/>
    </source>
</evidence>
<dbReference type="VEuPathDB" id="FungiDB:CJI97_002011"/>
<evidence type="ECO:0000256" key="3">
    <source>
        <dbReference type="ARBA" id="ARBA00022490"/>
    </source>
</evidence>
<dbReference type="PANTHER" id="PTHR10527">
    <property type="entry name" value="IMPORTIN BETA"/>
    <property type="match status" value="1"/>
</dbReference>
<evidence type="ECO:0000313" key="9">
    <source>
        <dbReference type="EMBL" id="KND97686.1"/>
    </source>
</evidence>
<keyword evidence="3" id="KW-0963">Cytoplasm</keyword>
<evidence type="ECO:0000256" key="5">
    <source>
        <dbReference type="ARBA" id="ARBA00022927"/>
    </source>
</evidence>
<reference evidence="10" key="1">
    <citation type="journal article" date="2015" name="BMC Genomics">
        <title>Draft genome of a commonly misdiagnosed multidrug resistant pathogen Candida auris.</title>
        <authorList>
            <person name="Chatterjee S."/>
            <person name="Alampalli S.V."/>
            <person name="Nageshan R.K."/>
            <person name="Chettiar S.T."/>
            <person name="Joshi S."/>
            <person name="Tatu U.S."/>
        </authorList>
    </citation>
    <scope>NUCLEOTIDE SEQUENCE [LARGE SCALE GENOMIC DNA]</scope>
    <source>
        <strain evidence="10">6684</strain>
    </source>
</reference>
<dbReference type="SUPFAM" id="SSF48371">
    <property type="entry name" value="ARM repeat"/>
    <property type="match status" value="1"/>
</dbReference>
<dbReference type="InterPro" id="IPR021133">
    <property type="entry name" value="HEAT_type_2"/>
</dbReference>
<dbReference type="Gene3D" id="1.25.10.10">
    <property type="entry name" value="Leucine-rich Repeat Variant"/>
    <property type="match status" value="2"/>
</dbReference>
<comment type="subcellular location">
    <subcellularLocation>
        <location evidence="1">Cytoplasm</location>
    </subcellularLocation>
</comment>
<dbReference type="Pfam" id="PF25574">
    <property type="entry name" value="TPR_IMB1"/>
    <property type="match status" value="1"/>
</dbReference>
<sequence length="942" mass="105723">MWTADPGALEQLRTIFQGTLSANKNERAQAVEALNQAKEEQEFENYLVDLLVRDDLGAADVRAAAGLNLKNLILRNPHVARPYVLDTIMNGLLAKETMARNITGTVITSLFSIYGIDKWPHALSHLLSMVEAEDAAQLTKEAAMNALSKICEDSAYSLDKEYKGERPLNYMVPKFIKLAALREVTSVVRANAVGCVNQFIPLKTQLFLVHIDEFLQVLFSLASDSDCRVRKNVCTAFLLIIENRPDKLVPHMDGVVTYGLHSVQDDDEEVAMEACEFLLALADSPAKGHKELFRPKLQEVLPVLLEKMVYLEEEIFLIEAADEKDDARVADRDEDIKPSAAKAKEHVVSRKTEKKKKKQKEDIDEADDEVYDSDGSPIPRELTELSDDWDSDDNSDDDDELDTWNLRRCSAATLDALSLEYPKEVIQITLPILQEKIVSQEWPVREAAILAFGAISTSCMELASDKLPTLVPYLVERLKDAESRVRQISCWTVSRYASWVASEAHEGGTYANYFQPTFEAIVQCALDNKKVVQEAACSALSDFIEATDVSLIKYYVGPLMEHFAKCLHIYQRKNMVTLYDCISTLVDKIGVSTFNTKPEYVSTLLPPLLHHWEALKDDDSELWPLLECMALVAAAMGEAFAPYAVPVYERAVKILSNAVRMNQEVHTHPEIEAPEKDFIVTSLDLIDGLVQGFKGHSADLMKQHGANLMDILFICLEDPDDDVRQLTFALLGDLAIHVCDETILPYFDTLVWRIGAEINNYTYVRYPVTSNAIWAFGEMALKLPKEKVKPQVWNISTLLIRILNSPDSQHSVLENAAMCLGRLGVAGADDIAPNLPEFIHAWCAQMMYAPDNEEKESALFGMFEIILKNPAQGFGPLNTQQGRKNLAVFLDCMANYEVTNEKLHNLFYDFLLGYKQIAAPHWEEVFAATSPQTQDVLRPVIS</sequence>
<keyword evidence="2" id="KW-0813">Transport</keyword>
<keyword evidence="5" id="KW-0653">Protein transport</keyword>
<dbReference type="VEuPathDB" id="FungiDB:CJI96_0005021"/>
<dbReference type="InterPro" id="IPR058584">
    <property type="entry name" value="IMB1_TNPO1-like_TPR"/>
</dbReference>
<evidence type="ECO:0000256" key="6">
    <source>
        <dbReference type="PROSITE-ProRule" id="PRU00103"/>
    </source>
</evidence>
<proteinExistence type="predicted"/>
<dbReference type="VEuPathDB" id="FungiDB:B9J08_002467"/>
<feature type="compositionally biased region" description="Basic and acidic residues" evidence="7">
    <location>
        <begin position="327"/>
        <end position="351"/>
    </location>
</feature>
<feature type="region of interest" description="Disordered" evidence="7">
    <location>
        <begin position="327"/>
        <end position="401"/>
    </location>
</feature>
<dbReference type="VEuPathDB" id="FungiDB:CJJ09_005556"/>
<dbReference type="InterPro" id="IPR016024">
    <property type="entry name" value="ARM-type_fold"/>
</dbReference>
<dbReference type="VEuPathDB" id="FungiDB:QG37_06090"/>
<dbReference type="EMBL" id="LGST01000041">
    <property type="protein sequence ID" value="KND97686.1"/>
    <property type="molecule type" value="Genomic_DNA"/>
</dbReference>
<feature type="repeat" description="HEAT" evidence="6">
    <location>
        <begin position="470"/>
        <end position="506"/>
    </location>
</feature>
<comment type="caution">
    <text evidence="9">The sequence shown here is derived from an EMBL/GenBank/DDBJ whole genome shotgun (WGS) entry which is preliminary data.</text>
</comment>
<dbReference type="InterPro" id="IPR011989">
    <property type="entry name" value="ARM-like"/>
</dbReference>
<evidence type="ECO:0000256" key="2">
    <source>
        <dbReference type="ARBA" id="ARBA00022448"/>
    </source>
</evidence>